<name>A0A401RM50_CHIPU</name>
<keyword evidence="5" id="KW-0378">Hydrolase</keyword>
<accession>A0A401RM50</accession>
<dbReference type="CDD" id="cd07061">
    <property type="entry name" value="HP_HAP_like"/>
    <property type="match status" value="1"/>
</dbReference>
<feature type="transmembrane region" description="Helical" evidence="8">
    <location>
        <begin position="346"/>
        <end position="367"/>
    </location>
</feature>
<dbReference type="InterPro" id="IPR033379">
    <property type="entry name" value="Acid_Pase_AS"/>
</dbReference>
<comment type="similarity">
    <text evidence="2">Belongs to the histidine acid phosphatase family.</text>
</comment>
<dbReference type="EC" id="3.1.3.2" evidence="3"/>
<dbReference type="EMBL" id="BEZZ01001513">
    <property type="protein sequence ID" value="GCC19164.1"/>
    <property type="molecule type" value="Genomic_DNA"/>
</dbReference>
<dbReference type="InterPro" id="IPR000560">
    <property type="entry name" value="His_Pase_clade-2"/>
</dbReference>
<dbReference type="AlphaFoldDB" id="A0A401RM50"/>
<evidence type="ECO:0000313" key="10">
    <source>
        <dbReference type="Proteomes" id="UP000287033"/>
    </source>
</evidence>
<evidence type="ECO:0000313" key="9">
    <source>
        <dbReference type="EMBL" id="GCC19164.1"/>
    </source>
</evidence>
<dbReference type="STRING" id="137246.A0A401RM50"/>
<keyword evidence="10" id="KW-1185">Reference proteome</keyword>
<dbReference type="OMA" id="PRDKKVW"/>
<dbReference type="PANTHER" id="PTHR11567">
    <property type="entry name" value="ACID PHOSPHATASE-RELATED"/>
    <property type="match status" value="1"/>
</dbReference>
<sequence>MVYRHGDRSPIHTFKTDPHKPDEWPQGFGQLTQVGMRQQYELGQFLRKRYEDFLNSSYERQEIYVRSTDIDRTLMSAEADLAGFYPPHGQQVFRTNLSWQPIPVHTVPTMDDWLLLYPLRNCPRFEQLQNETKNCWEYKKTMQDNREFLKTLAKNTGTPFANLTLFNLWMIYDALFCEQVHNFTLPSWATPEQMEHLRQLKEFGIRSEFGLYQTKDKSRLQGGVLLKQILENITRSINETNSTPRLKMIMYSAHDTTIIALQMALGIYSLAPTYAACHIFELYKETNGSYTVEMYYRNESNSKPYLVTLPSCTEKCPLEKFIEITAETIPKNWAEECELRHSTIQIGWILGLVVGSCLLLVLIVLCMKLQCQDKEQTLGYQKLASHSEEREKMLPV</sequence>
<evidence type="ECO:0000256" key="7">
    <source>
        <dbReference type="SAM" id="MobiDB-lite"/>
    </source>
</evidence>
<dbReference type="Gene3D" id="3.40.50.1240">
    <property type="entry name" value="Phosphoglycerate mutase-like"/>
    <property type="match status" value="1"/>
</dbReference>
<dbReference type="GO" id="GO:0005764">
    <property type="term" value="C:lysosome"/>
    <property type="evidence" value="ECO:0007669"/>
    <property type="project" value="TreeGrafter"/>
</dbReference>
<dbReference type="OrthoDB" id="258392at2759"/>
<dbReference type="InterPro" id="IPR050645">
    <property type="entry name" value="Histidine_acid_phosphatase"/>
</dbReference>
<keyword evidence="4" id="KW-0732">Signal</keyword>
<keyword evidence="8" id="KW-1133">Transmembrane helix</keyword>
<gene>
    <name evidence="9" type="ORF">chiPu_0018241</name>
</gene>
<evidence type="ECO:0000256" key="2">
    <source>
        <dbReference type="ARBA" id="ARBA00005375"/>
    </source>
</evidence>
<dbReference type="SUPFAM" id="SSF53254">
    <property type="entry name" value="Phosphoglycerate mutase-like"/>
    <property type="match status" value="1"/>
</dbReference>
<reference evidence="9 10" key="1">
    <citation type="journal article" date="2018" name="Nat. Ecol. Evol.">
        <title>Shark genomes provide insights into elasmobranch evolution and the origin of vertebrates.</title>
        <authorList>
            <person name="Hara Y"/>
            <person name="Yamaguchi K"/>
            <person name="Onimaru K"/>
            <person name="Kadota M"/>
            <person name="Koyanagi M"/>
            <person name="Keeley SD"/>
            <person name="Tatsumi K"/>
            <person name="Tanaka K"/>
            <person name="Motone F"/>
            <person name="Kageyama Y"/>
            <person name="Nozu R"/>
            <person name="Adachi N"/>
            <person name="Nishimura O"/>
            <person name="Nakagawa R"/>
            <person name="Tanegashima C"/>
            <person name="Kiyatake I"/>
            <person name="Matsumoto R"/>
            <person name="Murakumo K"/>
            <person name="Nishida K"/>
            <person name="Terakita A"/>
            <person name="Kuratani S"/>
            <person name="Sato K"/>
            <person name="Hyodo S Kuraku.S."/>
        </authorList>
    </citation>
    <scope>NUCLEOTIDE SEQUENCE [LARGE SCALE GENOMIC DNA]</scope>
</reference>
<dbReference type="InterPro" id="IPR029033">
    <property type="entry name" value="His_PPase_superfam"/>
</dbReference>
<dbReference type="FunFam" id="3.40.50.1240:FF:000010">
    <property type="entry name" value="Prostatic acid phosphatase"/>
    <property type="match status" value="1"/>
</dbReference>
<evidence type="ECO:0000256" key="3">
    <source>
        <dbReference type="ARBA" id="ARBA00012646"/>
    </source>
</evidence>
<dbReference type="PANTHER" id="PTHR11567:SF210">
    <property type="entry name" value="ACID PHOSPHATASE 5-RELATED"/>
    <property type="match status" value="1"/>
</dbReference>
<evidence type="ECO:0000256" key="6">
    <source>
        <dbReference type="ARBA" id="ARBA00023180"/>
    </source>
</evidence>
<feature type="region of interest" description="Disordered" evidence="7">
    <location>
        <begin position="1"/>
        <end position="22"/>
    </location>
</feature>
<proteinExistence type="inferred from homology"/>
<evidence type="ECO:0000256" key="5">
    <source>
        <dbReference type="ARBA" id="ARBA00022801"/>
    </source>
</evidence>
<dbReference type="PROSITE" id="PS00778">
    <property type="entry name" value="HIS_ACID_PHOSPHAT_2"/>
    <property type="match status" value="1"/>
</dbReference>
<comment type="catalytic activity">
    <reaction evidence="1">
        <text>a phosphate monoester + H2O = an alcohol + phosphate</text>
        <dbReference type="Rhea" id="RHEA:15017"/>
        <dbReference type="ChEBI" id="CHEBI:15377"/>
        <dbReference type="ChEBI" id="CHEBI:30879"/>
        <dbReference type="ChEBI" id="CHEBI:43474"/>
        <dbReference type="ChEBI" id="CHEBI:67140"/>
        <dbReference type="EC" id="3.1.3.2"/>
    </reaction>
</comment>
<dbReference type="Pfam" id="PF00328">
    <property type="entry name" value="His_Phos_2"/>
    <property type="match status" value="1"/>
</dbReference>
<dbReference type="Proteomes" id="UP000287033">
    <property type="component" value="Unassembled WGS sequence"/>
</dbReference>
<dbReference type="GO" id="GO:0007040">
    <property type="term" value="P:lysosome organization"/>
    <property type="evidence" value="ECO:0007669"/>
    <property type="project" value="TreeGrafter"/>
</dbReference>
<dbReference type="GO" id="GO:0003993">
    <property type="term" value="F:acid phosphatase activity"/>
    <property type="evidence" value="ECO:0007669"/>
    <property type="project" value="UniProtKB-EC"/>
</dbReference>
<keyword evidence="8" id="KW-0812">Transmembrane</keyword>
<keyword evidence="6" id="KW-0325">Glycoprotein</keyword>
<evidence type="ECO:0000256" key="4">
    <source>
        <dbReference type="ARBA" id="ARBA00022729"/>
    </source>
</evidence>
<evidence type="ECO:0000256" key="1">
    <source>
        <dbReference type="ARBA" id="ARBA00000032"/>
    </source>
</evidence>
<comment type="caution">
    <text evidence="9">The sequence shown here is derived from an EMBL/GenBank/DDBJ whole genome shotgun (WGS) entry which is preliminary data.</text>
</comment>
<keyword evidence="8" id="KW-0472">Membrane</keyword>
<evidence type="ECO:0000256" key="8">
    <source>
        <dbReference type="SAM" id="Phobius"/>
    </source>
</evidence>
<protein>
    <recommendedName>
        <fullName evidence="3">acid phosphatase</fullName>
        <ecNumber evidence="3">3.1.3.2</ecNumber>
    </recommendedName>
</protein>
<organism evidence="9 10">
    <name type="scientific">Chiloscyllium punctatum</name>
    <name type="common">Brownbanded bambooshark</name>
    <name type="synonym">Hemiscyllium punctatum</name>
    <dbReference type="NCBI Taxonomy" id="137246"/>
    <lineage>
        <taxon>Eukaryota</taxon>
        <taxon>Metazoa</taxon>
        <taxon>Chordata</taxon>
        <taxon>Craniata</taxon>
        <taxon>Vertebrata</taxon>
        <taxon>Chondrichthyes</taxon>
        <taxon>Elasmobranchii</taxon>
        <taxon>Galeomorphii</taxon>
        <taxon>Galeoidea</taxon>
        <taxon>Orectolobiformes</taxon>
        <taxon>Hemiscylliidae</taxon>
        <taxon>Chiloscyllium</taxon>
    </lineage>
</organism>